<accession>A0A2S2FC80</accession>
<dbReference type="RefSeq" id="WP_065991854.1">
    <property type="nucleotide sequence ID" value="NZ_CP029397.2"/>
</dbReference>
<dbReference type="Proteomes" id="UP000245977">
    <property type="component" value="Chromosome"/>
</dbReference>
<name>A0A2S2FC80_9GAMM</name>
<evidence type="ECO:0000313" key="2">
    <source>
        <dbReference type="Proteomes" id="UP000245977"/>
    </source>
</evidence>
<dbReference type="KEGG" id="adv:DJ533_07950"/>
<evidence type="ECO:0000313" key="1">
    <source>
        <dbReference type="EMBL" id="AWL28500.1"/>
    </source>
</evidence>
<dbReference type="AlphaFoldDB" id="A0A2S2FC80"/>
<reference evidence="1" key="1">
    <citation type="submission" date="2019-08" db="EMBL/GenBank/DDBJ databases">
        <title>The complete genome of Acinetobacter defluvii strain WCHAD010030.</title>
        <authorList>
            <person name="Hu Y."/>
            <person name="Qin J."/>
            <person name="Feng Y."/>
            <person name="Zong Z."/>
        </authorList>
    </citation>
    <scope>NUCLEOTIDE SEQUENCE</scope>
    <source>
        <strain evidence="1">WCHA30</strain>
    </source>
</reference>
<organism evidence="1 2">
    <name type="scientific">Acinetobacter defluvii</name>
    <dbReference type="NCBI Taxonomy" id="1871111"/>
    <lineage>
        <taxon>Bacteria</taxon>
        <taxon>Pseudomonadati</taxon>
        <taxon>Pseudomonadota</taxon>
        <taxon>Gammaproteobacteria</taxon>
        <taxon>Moraxellales</taxon>
        <taxon>Moraxellaceae</taxon>
        <taxon>Acinetobacter</taxon>
    </lineage>
</organism>
<dbReference type="EMBL" id="CP029397">
    <property type="protein sequence ID" value="AWL28500.1"/>
    <property type="molecule type" value="Genomic_DNA"/>
</dbReference>
<dbReference type="OrthoDB" id="9945843at2"/>
<gene>
    <name evidence="1" type="ORF">DJ533_07950</name>
</gene>
<protein>
    <submittedName>
        <fullName evidence="1">Uncharacterized protein</fullName>
    </submittedName>
</protein>
<keyword evidence="2" id="KW-1185">Reference proteome</keyword>
<sequence length="77" mass="9093">MDIEIREIDDDENYTRAKAQHYADILNQILQNFKLKRPVCVETLTHFPENLAAQSHQIEYFNLTLTQEKKSLCKKKA</sequence>
<proteinExistence type="predicted"/>
<dbReference type="STRING" id="1871111.GCA_001704615_00027"/>